<dbReference type="EMBL" id="GG662437">
    <property type="protein sequence ID" value="EAR84059.1"/>
    <property type="molecule type" value="Genomic_DNA"/>
</dbReference>
<accession>I7M622</accession>
<proteinExistence type="predicted"/>
<feature type="chain" id="PRO_5003712385" evidence="1">
    <location>
        <begin position="21"/>
        <end position="221"/>
    </location>
</feature>
<feature type="signal peptide" evidence="1">
    <location>
        <begin position="1"/>
        <end position="20"/>
    </location>
</feature>
<dbReference type="GeneID" id="7838763"/>
<keyword evidence="1" id="KW-0732">Signal</keyword>
<dbReference type="KEGG" id="tet:TTHERM_00755930"/>
<keyword evidence="2" id="KW-0472">Membrane</keyword>
<dbReference type="RefSeq" id="XP_001031722.1">
    <property type="nucleotide sequence ID" value="XM_001031722.3"/>
</dbReference>
<gene>
    <name evidence="2" type="ORF">TTHERM_00755930</name>
</gene>
<dbReference type="AlphaFoldDB" id="I7M622"/>
<evidence type="ECO:0000313" key="2">
    <source>
        <dbReference type="EMBL" id="EAR84059.1"/>
    </source>
</evidence>
<keyword evidence="3" id="KW-1185">Reference proteome</keyword>
<keyword evidence="2" id="KW-0812">Transmembrane</keyword>
<organism evidence="2 3">
    <name type="scientific">Tetrahymena thermophila (strain SB210)</name>
    <dbReference type="NCBI Taxonomy" id="312017"/>
    <lineage>
        <taxon>Eukaryota</taxon>
        <taxon>Sar</taxon>
        <taxon>Alveolata</taxon>
        <taxon>Ciliophora</taxon>
        <taxon>Intramacronucleata</taxon>
        <taxon>Oligohymenophorea</taxon>
        <taxon>Hymenostomatida</taxon>
        <taxon>Tetrahymenina</taxon>
        <taxon>Tetrahymenidae</taxon>
        <taxon>Tetrahymena</taxon>
    </lineage>
</organism>
<reference evidence="3" key="1">
    <citation type="journal article" date="2006" name="PLoS Biol.">
        <title>Macronuclear genome sequence of the ciliate Tetrahymena thermophila, a model eukaryote.</title>
        <authorList>
            <person name="Eisen J.A."/>
            <person name="Coyne R.S."/>
            <person name="Wu M."/>
            <person name="Wu D."/>
            <person name="Thiagarajan M."/>
            <person name="Wortman J.R."/>
            <person name="Badger J.H."/>
            <person name="Ren Q."/>
            <person name="Amedeo P."/>
            <person name="Jones K.M."/>
            <person name="Tallon L.J."/>
            <person name="Delcher A.L."/>
            <person name="Salzberg S.L."/>
            <person name="Silva J.C."/>
            <person name="Haas B.J."/>
            <person name="Majoros W.H."/>
            <person name="Farzad M."/>
            <person name="Carlton J.M."/>
            <person name="Smith R.K. Jr."/>
            <person name="Garg J."/>
            <person name="Pearlman R.E."/>
            <person name="Karrer K.M."/>
            <person name="Sun L."/>
            <person name="Manning G."/>
            <person name="Elde N.C."/>
            <person name="Turkewitz A.P."/>
            <person name="Asai D.J."/>
            <person name="Wilkes D.E."/>
            <person name="Wang Y."/>
            <person name="Cai H."/>
            <person name="Collins K."/>
            <person name="Stewart B.A."/>
            <person name="Lee S.R."/>
            <person name="Wilamowska K."/>
            <person name="Weinberg Z."/>
            <person name="Ruzzo W.L."/>
            <person name="Wloga D."/>
            <person name="Gaertig J."/>
            <person name="Frankel J."/>
            <person name="Tsao C.-C."/>
            <person name="Gorovsky M.A."/>
            <person name="Keeling P.J."/>
            <person name="Waller R.F."/>
            <person name="Patron N.J."/>
            <person name="Cherry J.M."/>
            <person name="Stover N.A."/>
            <person name="Krieger C.J."/>
            <person name="del Toro C."/>
            <person name="Ryder H.F."/>
            <person name="Williamson S.C."/>
            <person name="Barbeau R.A."/>
            <person name="Hamilton E.P."/>
            <person name="Orias E."/>
        </authorList>
    </citation>
    <scope>NUCLEOTIDE SEQUENCE [LARGE SCALE GENOMIC DNA]</scope>
    <source>
        <strain evidence="3">SB210</strain>
    </source>
</reference>
<evidence type="ECO:0000313" key="3">
    <source>
        <dbReference type="Proteomes" id="UP000009168"/>
    </source>
</evidence>
<evidence type="ECO:0000256" key="1">
    <source>
        <dbReference type="SAM" id="SignalP"/>
    </source>
</evidence>
<sequence>MKKQIILVLVIALILSSCSALRYKKRHNHRLFAQVKQDGDPQNATLQELLKLDVSNFSCDNLAEYKQYQGRMEDFVSFLNNNPEEELLQSINELGQASLLLKKAKQLFDHPSEVGSLSQTSKNKSKKAKHVHYGKLSKHLNNISEIVDPQLVQEIQSAIVLISTSDDNEQIKQKIDEVIKIIQVLKEQCSNLLGEKDSFEAYSEELTQQINDIKAQSSNCQ</sequence>
<dbReference type="PROSITE" id="PS51257">
    <property type="entry name" value="PROKAR_LIPOPROTEIN"/>
    <property type="match status" value="1"/>
</dbReference>
<name>I7M622_TETTS</name>
<protein>
    <submittedName>
        <fullName evidence="2">Transmembrane protein, putative</fullName>
    </submittedName>
</protein>
<dbReference type="InParanoid" id="I7M622"/>
<dbReference type="HOGENOM" id="CLU_1252864_0_0_1"/>
<dbReference type="Proteomes" id="UP000009168">
    <property type="component" value="Unassembled WGS sequence"/>
</dbReference>